<accession>A0A1I6GGA7</accession>
<organism evidence="2 3">
    <name type="scientific">Yoonia tamlensis</name>
    <dbReference type="NCBI Taxonomy" id="390270"/>
    <lineage>
        <taxon>Bacteria</taxon>
        <taxon>Pseudomonadati</taxon>
        <taxon>Pseudomonadota</taxon>
        <taxon>Alphaproteobacteria</taxon>
        <taxon>Rhodobacterales</taxon>
        <taxon>Paracoccaceae</taxon>
        <taxon>Yoonia</taxon>
    </lineage>
</organism>
<dbReference type="InterPro" id="IPR046705">
    <property type="entry name" value="DUF6778"/>
</dbReference>
<dbReference type="RefSeq" id="WP_090198662.1">
    <property type="nucleotide sequence ID" value="NZ_FOYP01000001.1"/>
</dbReference>
<keyword evidence="1" id="KW-0732">Signal</keyword>
<dbReference type="PROSITE" id="PS51257">
    <property type="entry name" value="PROKAR_LIPOPROTEIN"/>
    <property type="match status" value="1"/>
</dbReference>
<evidence type="ECO:0000313" key="3">
    <source>
        <dbReference type="Proteomes" id="UP000199478"/>
    </source>
</evidence>
<dbReference type="AlphaFoldDB" id="A0A1I6GGA7"/>
<dbReference type="EMBL" id="FOYP01000001">
    <property type="protein sequence ID" value="SFR41209.1"/>
    <property type="molecule type" value="Genomic_DNA"/>
</dbReference>
<evidence type="ECO:0000313" key="2">
    <source>
        <dbReference type="EMBL" id="SFR41209.1"/>
    </source>
</evidence>
<dbReference type="Pfam" id="PF20569">
    <property type="entry name" value="DUF6778"/>
    <property type="match status" value="1"/>
</dbReference>
<protein>
    <recommendedName>
        <fullName evidence="4">Lipoprotein</fullName>
    </recommendedName>
</protein>
<proteinExistence type="predicted"/>
<dbReference type="Proteomes" id="UP000199478">
    <property type="component" value="Unassembled WGS sequence"/>
</dbReference>
<feature type="signal peptide" evidence="1">
    <location>
        <begin position="1"/>
        <end position="19"/>
    </location>
</feature>
<dbReference type="STRING" id="390270.SAMN04488005_1617"/>
<reference evidence="3" key="1">
    <citation type="submission" date="2016-10" db="EMBL/GenBank/DDBJ databases">
        <authorList>
            <person name="Varghese N."/>
            <person name="Submissions S."/>
        </authorList>
    </citation>
    <scope>NUCLEOTIDE SEQUENCE [LARGE SCALE GENOMIC DNA]</scope>
    <source>
        <strain evidence="3">DSM 26879</strain>
    </source>
</reference>
<gene>
    <name evidence="2" type="ORF">SAMN04488005_1617</name>
</gene>
<dbReference type="OrthoDB" id="7836640at2"/>
<name>A0A1I6GGA7_9RHOB</name>
<sequence>MIKRFFGIVLLIGAMAACAGPGSDPRPAVDRSYTLQSLNFTATPGLVVSEANNYYPQADIVWRGDAPGPRIAQIGAMFETAAARNTSVIRGDTPVTVDIQLIRFHGVTERTRGSIGGVYNIIFMMTVRDARTGAVIEPARRIVANLDAPGGSGAQALEAAGRTEKVEVTDFLTATLRNNLI</sequence>
<evidence type="ECO:0008006" key="4">
    <source>
        <dbReference type="Google" id="ProtNLM"/>
    </source>
</evidence>
<evidence type="ECO:0000256" key="1">
    <source>
        <dbReference type="SAM" id="SignalP"/>
    </source>
</evidence>
<keyword evidence="3" id="KW-1185">Reference proteome</keyword>
<feature type="chain" id="PRO_5011613330" description="Lipoprotein" evidence="1">
    <location>
        <begin position="20"/>
        <end position="181"/>
    </location>
</feature>